<dbReference type="Pfam" id="PF04860">
    <property type="entry name" value="Phage_portal"/>
    <property type="match status" value="1"/>
</dbReference>
<evidence type="ECO:0000313" key="4">
    <source>
        <dbReference type="EMBL" id="QTK44478.1"/>
    </source>
</evidence>
<evidence type="ECO:0000313" key="5">
    <source>
        <dbReference type="Proteomes" id="UP000197394"/>
    </source>
</evidence>
<dbReference type="NCBIfam" id="TIGR01537">
    <property type="entry name" value="portal_HK97"/>
    <property type="match status" value="1"/>
</dbReference>
<reference evidence="3 5" key="1">
    <citation type="submission" date="2017-05" db="EMBL/GenBank/DDBJ databases">
        <title>Draft genome sequence of MDR A. baumannii AB360.</title>
        <authorList>
            <person name="Wareham D.W."/>
            <person name="Bean D.C."/>
        </authorList>
    </citation>
    <scope>NUCLEOTIDE SEQUENCE [LARGE SCALE GENOMIC DNA]</scope>
    <source>
        <strain evidence="3 5">AB360</strain>
    </source>
</reference>
<dbReference type="InterPro" id="IPR006427">
    <property type="entry name" value="Portal_HK97"/>
</dbReference>
<dbReference type="Proteomes" id="UP000664966">
    <property type="component" value="Chromosome"/>
</dbReference>
<feature type="compositionally biased region" description="Low complexity" evidence="1">
    <location>
        <begin position="411"/>
        <end position="424"/>
    </location>
</feature>
<reference evidence="4" key="3">
    <citation type="submission" date="2021-03" db="EMBL/GenBank/DDBJ databases">
        <title>Complete genome sequencing of Acinetobacter baumannii.</title>
        <authorList>
            <person name="Yadav B."/>
            <person name="Makwana N."/>
            <person name="Kharat A.S."/>
            <person name="Veeraraghavan B."/>
            <person name="Vijayakumar S."/>
            <person name="Priya M."/>
        </authorList>
    </citation>
    <scope>NUCLEOTIDE SEQUENCE</scope>
    <source>
        <strain evidence="4">KSK6</strain>
    </source>
</reference>
<accession>A0A246A707</accession>
<sequence>MGIFDWLRGKKSFQSVHSAGQTWNSLFVQEPYSGAWQKNDELTRDDLVASYAVFACVSLISKDIGKLPILLKRKQEGVLVNVDIPEKLRVLKKPNNYQTWQQFQEQWTSSLLLRGNTYVWKLRDVFGEVYRMVVLNPDLVCPLVDDYGNVFYQFNTDRLTQTESVIVPASEIIHDRINAFYHPLVGLSPIMACGVAAGMGVKIIKNAANFFGNGSRPGGILVAPGPITKEKAEEIQARWNTNYSGANFGKTAVIGDGMTYTALGMSAADSQMIELLEMSGRVVCSVFNVPPFKIGIGTAPDDSEKANGIYYSDCLQALIEARENLLDEGLDLPSFKVESFLDIDMLIRMDSERYHNMVREDVKGSLLTPNEGRARIGRLPLEGGDTVYMQQQNFSLEALAKRDAKDDPFNSSSSASQPAQTPQTDAEQPEGENALKSLYKGVFKDDVKYAKGQFVTKNGSLWHVENDHLGEFDHKNFKLCAKEWTE</sequence>
<dbReference type="Proteomes" id="UP000197394">
    <property type="component" value="Unassembled WGS sequence"/>
</dbReference>
<evidence type="ECO:0000313" key="3">
    <source>
        <dbReference type="EMBL" id="OWK68408.1"/>
    </source>
</evidence>
<gene>
    <name evidence="3" type="ORF">CBE85_01325</name>
    <name evidence="2" type="ORF">G3N53_16455</name>
    <name evidence="4" type="ORF">J6E47_05250</name>
</gene>
<evidence type="ECO:0000313" key="2">
    <source>
        <dbReference type="EMBL" id="NDW42666.1"/>
    </source>
</evidence>
<dbReference type="EMBL" id="NGKM01000001">
    <property type="protein sequence ID" value="OWK68408.1"/>
    <property type="molecule type" value="Genomic_DNA"/>
</dbReference>
<evidence type="ECO:0000313" key="6">
    <source>
        <dbReference type="Proteomes" id="UP000470018"/>
    </source>
</evidence>
<name>A0A246A707_ACIBA</name>
<protein>
    <submittedName>
        <fullName evidence="2">Phage portal protein</fullName>
    </submittedName>
</protein>
<dbReference type="InterPro" id="IPR006944">
    <property type="entry name" value="Phage/GTA_portal"/>
</dbReference>
<dbReference type="EMBL" id="CP072270">
    <property type="protein sequence ID" value="QTK44478.1"/>
    <property type="molecule type" value="Genomic_DNA"/>
</dbReference>
<dbReference type="RefSeq" id="WP_045543839.1">
    <property type="nucleotide sequence ID" value="NZ_AP014649.1"/>
</dbReference>
<dbReference type="Proteomes" id="UP000470018">
    <property type="component" value="Unassembled WGS sequence"/>
</dbReference>
<dbReference type="AlphaFoldDB" id="A0A246A707"/>
<dbReference type="EMBL" id="JAAGTY010000024">
    <property type="protein sequence ID" value="NDW42666.1"/>
    <property type="molecule type" value="Genomic_DNA"/>
</dbReference>
<organism evidence="2 6">
    <name type="scientific">Acinetobacter baumannii</name>
    <dbReference type="NCBI Taxonomy" id="470"/>
    <lineage>
        <taxon>Bacteria</taxon>
        <taxon>Pseudomonadati</taxon>
        <taxon>Pseudomonadota</taxon>
        <taxon>Gammaproteobacteria</taxon>
        <taxon>Moraxellales</taxon>
        <taxon>Moraxellaceae</taxon>
        <taxon>Acinetobacter</taxon>
        <taxon>Acinetobacter calcoaceticus/baumannii complex</taxon>
    </lineage>
</organism>
<proteinExistence type="predicted"/>
<evidence type="ECO:0000256" key="1">
    <source>
        <dbReference type="SAM" id="MobiDB-lite"/>
    </source>
</evidence>
<reference evidence="2 6" key="2">
    <citation type="submission" date="2020-02" db="EMBL/GenBank/DDBJ databases">
        <title>Whole genome shot-gun sequencing of clinical Carbapenem resistant A. baumannii.</title>
        <authorList>
            <person name="Veeraraghavan B."/>
            <person name="Mathur P."/>
            <person name="Vijayakumar S."/>
            <person name="Vasudevan K."/>
            <person name="Lincy M."/>
            <person name="Kirubananthan A."/>
        </authorList>
    </citation>
    <scope>NUCLEOTIDE SEQUENCE [LARGE SCALE GENOMIC DNA]</scope>
    <source>
        <strain evidence="2 6">SP816</strain>
    </source>
</reference>
<feature type="region of interest" description="Disordered" evidence="1">
    <location>
        <begin position="405"/>
        <end position="431"/>
    </location>
</feature>